<reference evidence="1 2" key="1">
    <citation type="submission" date="2015-09" db="EMBL/GenBank/DDBJ databases">
        <title>Draft genome sequence of Kouleothrix aurantiaca JCM 19913.</title>
        <authorList>
            <person name="Hemp J."/>
        </authorList>
    </citation>
    <scope>NUCLEOTIDE SEQUENCE [LARGE SCALE GENOMIC DNA]</scope>
    <source>
        <strain evidence="1 2">COM-B</strain>
    </source>
</reference>
<dbReference type="AlphaFoldDB" id="A0A0P9CZM8"/>
<gene>
    <name evidence="1" type="ORF">SE17_44105</name>
</gene>
<dbReference type="EMBL" id="LJCR01003722">
    <property type="protein sequence ID" value="KPV45180.1"/>
    <property type="molecule type" value="Genomic_DNA"/>
</dbReference>
<evidence type="ECO:0000313" key="1">
    <source>
        <dbReference type="EMBL" id="KPV45180.1"/>
    </source>
</evidence>
<dbReference type="Pfam" id="PF05762">
    <property type="entry name" value="VWA_CoxE"/>
    <property type="match status" value="1"/>
</dbReference>
<dbReference type="Proteomes" id="UP000050509">
    <property type="component" value="Unassembled WGS sequence"/>
</dbReference>
<feature type="non-terminal residue" evidence="1">
    <location>
        <position position="1"/>
    </location>
</feature>
<accession>A0A0P9CZM8</accession>
<organism evidence="1 2">
    <name type="scientific">Kouleothrix aurantiaca</name>
    <dbReference type="NCBI Taxonomy" id="186479"/>
    <lineage>
        <taxon>Bacteria</taxon>
        <taxon>Bacillati</taxon>
        <taxon>Chloroflexota</taxon>
        <taxon>Chloroflexia</taxon>
        <taxon>Chloroflexales</taxon>
        <taxon>Roseiflexineae</taxon>
        <taxon>Roseiflexaceae</taxon>
        <taxon>Kouleothrix</taxon>
    </lineage>
</organism>
<sequence>YDISNDFNEARPDLAIEAVQERIRPGHYNTDLGNSLATFARDHMGTVDHRTTVIILGDGRNNYNDPNLRDFEDIKRRARRVVWFNPEHPRQWGSGDSDMPKYLPLCDAVHRVSNLRELVAAVDSLFTARR</sequence>
<proteinExistence type="predicted"/>
<comment type="caution">
    <text evidence="1">The sequence shown here is derived from an EMBL/GenBank/DDBJ whole genome shotgun (WGS) entry which is preliminary data.</text>
</comment>
<dbReference type="PANTHER" id="PTHR39338">
    <property type="entry name" value="BLL5662 PROTEIN-RELATED"/>
    <property type="match status" value="1"/>
</dbReference>
<evidence type="ECO:0000313" key="2">
    <source>
        <dbReference type="Proteomes" id="UP000050509"/>
    </source>
</evidence>
<dbReference type="PANTHER" id="PTHR39338:SF5">
    <property type="entry name" value="BLR6139 PROTEIN"/>
    <property type="match status" value="1"/>
</dbReference>
<name>A0A0P9CZM8_9CHLR</name>
<protein>
    <submittedName>
        <fullName evidence="1">CoxE</fullName>
    </submittedName>
</protein>
<keyword evidence="2" id="KW-1185">Reference proteome</keyword>
<dbReference type="InterPro" id="IPR008912">
    <property type="entry name" value="Uncharacterised_CoxE"/>
</dbReference>